<protein>
    <submittedName>
        <fullName evidence="1">Uncharacterized protein</fullName>
    </submittedName>
</protein>
<gene>
    <name evidence="1" type="ORF">UFOVP1562_46</name>
</gene>
<evidence type="ECO:0000313" key="1">
    <source>
        <dbReference type="EMBL" id="CAB5230199.1"/>
    </source>
</evidence>
<name>A0A6J7XIE7_9CAUD</name>
<dbReference type="EMBL" id="LR798411">
    <property type="protein sequence ID" value="CAB5230199.1"/>
    <property type="molecule type" value="Genomic_DNA"/>
</dbReference>
<sequence length="98" mass="10444">MNTTPGPWHVQGRYIVPADDGPSIGSAVALKAPSLKKQPDFDAVAEANARLMAAAPELLAALSELVAEADSPQGWDGHPHPHTYGFQMARDILSKMKI</sequence>
<accession>A0A6J7XIE7</accession>
<organism evidence="1">
    <name type="scientific">uncultured Caudovirales phage</name>
    <dbReference type="NCBI Taxonomy" id="2100421"/>
    <lineage>
        <taxon>Viruses</taxon>
        <taxon>Duplodnaviria</taxon>
        <taxon>Heunggongvirae</taxon>
        <taxon>Uroviricota</taxon>
        <taxon>Caudoviricetes</taxon>
        <taxon>Peduoviridae</taxon>
        <taxon>Maltschvirus</taxon>
        <taxon>Maltschvirus maltsch</taxon>
    </lineage>
</organism>
<proteinExistence type="predicted"/>
<reference evidence="1" key="1">
    <citation type="submission" date="2020-05" db="EMBL/GenBank/DDBJ databases">
        <authorList>
            <person name="Chiriac C."/>
            <person name="Salcher M."/>
            <person name="Ghai R."/>
            <person name="Kavagutti S V."/>
        </authorList>
    </citation>
    <scope>NUCLEOTIDE SEQUENCE</scope>
</reference>